<dbReference type="EMBL" id="JAMFLX010000030">
    <property type="protein sequence ID" value="MCL6271686.1"/>
    <property type="molecule type" value="Genomic_DNA"/>
</dbReference>
<dbReference type="Proteomes" id="UP001203338">
    <property type="component" value="Unassembled WGS sequence"/>
</dbReference>
<comment type="caution">
    <text evidence="1">The sequence shown here is derived from an EMBL/GenBank/DDBJ whole genome shotgun (WGS) entry which is preliminary data.</text>
</comment>
<accession>A0ABT0PK86</accession>
<proteinExistence type="predicted"/>
<evidence type="ECO:0000313" key="2">
    <source>
        <dbReference type="Proteomes" id="UP001203338"/>
    </source>
</evidence>
<name>A0ABT0PK86_9GAMM</name>
<protein>
    <submittedName>
        <fullName evidence="1">Uncharacterized protein</fullName>
    </submittedName>
</protein>
<evidence type="ECO:0000313" key="1">
    <source>
        <dbReference type="EMBL" id="MCL6271686.1"/>
    </source>
</evidence>
<sequence length="129" mass="14370">MSKQQDVEGSERGLIVSLLCDHLLLQHPEQIALLENKQPEMPAGCLIERLKTESLLETVTGSSELCSKSLPGVQASIWQRARSRMPGNRSIFGISRQGSMLLNRSGLKYQLLKTALSSDRDKIKPKRIV</sequence>
<reference evidence="1 2" key="1">
    <citation type="submission" date="2022-05" db="EMBL/GenBank/DDBJ databases">
        <authorList>
            <person name="Park J.-S."/>
        </authorList>
    </citation>
    <scope>NUCLEOTIDE SEQUENCE [LARGE SCALE GENOMIC DNA]</scope>
    <source>
        <strain evidence="1 2">2012CJ34-2</strain>
    </source>
</reference>
<dbReference type="RefSeq" id="WP_249701324.1">
    <property type="nucleotide sequence ID" value="NZ_JAMFLX010000030.1"/>
</dbReference>
<organism evidence="1 2">
    <name type="scientific">Parendozoicomonas callyspongiae</name>
    <dbReference type="NCBI Taxonomy" id="2942213"/>
    <lineage>
        <taxon>Bacteria</taxon>
        <taxon>Pseudomonadati</taxon>
        <taxon>Pseudomonadota</taxon>
        <taxon>Gammaproteobacteria</taxon>
        <taxon>Oceanospirillales</taxon>
        <taxon>Endozoicomonadaceae</taxon>
        <taxon>Parendozoicomonas</taxon>
    </lineage>
</organism>
<keyword evidence="2" id="KW-1185">Reference proteome</keyword>
<gene>
    <name evidence="1" type="ORF">M3P05_17345</name>
</gene>